<protein>
    <submittedName>
        <fullName evidence="2">Uncharacterized protein</fullName>
    </submittedName>
</protein>
<dbReference type="Proteomes" id="UP001139887">
    <property type="component" value="Unassembled WGS sequence"/>
</dbReference>
<reference evidence="2" key="1">
    <citation type="submission" date="2022-07" db="EMBL/GenBank/DDBJ databases">
        <title>Phylogenomic reconstructions and comparative analyses of Kickxellomycotina fungi.</title>
        <authorList>
            <person name="Reynolds N.K."/>
            <person name="Stajich J.E."/>
            <person name="Barry K."/>
            <person name="Grigoriev I.V."/>
            <person name="Crous P."/>
            <person name="Smith M.E."/>
        </authorList>
    </citation>
    <scope>NUCLEOTIDE SEQUENCE</scope>
    <source>
        <strain evidence="2">NRRL 1566</strain>
    </source>
</reference>
<feature type="region of interest" description="Disordered" evidence="1">
    <location>
        <begin position="1"/>
        <end position="20"/>
    </location>
</feature>
<name>A0A9W8I3N6_9FUNG</name>
<dbReference type="AlphaFoldDB" id="A0A9W8I3N6"/>
<dbReference type="OrthoDB" id="205993at2759"/>
<dbReference type="EMBL" id="JANBUW010001425">
    <property type="protein sequence ID" value="KAJ2843407.1"/>
    <property type="molecule type" value="Genomic_DNA"/>
</dbReference>
<evidence type="ECO:0000313" key="2">
    <source>
        <dbReference type="EMBL" id="KAJ2843407.1"/>
    </source>
</evidence>
<comment type="caution">
    <text evidence="2">The sequence shown here is derived from an EMBL/GenBank/DDBJ whole genome shotgun (WGS) entry which is preliminary data.</text>
</comment>
<evidence type="ECO:0000313" key="3">
    <source>
        <dbReference type="Proteomes" id="UP001139887"/>
    </source>
</evidence>
<accession>A0A9W8I3N6</accession>
<organism evidence="2 3">
    <name type="scientific">Coemansia brasiliensis</name>
    <dbReference type="NCBI Taxonomy" id="2650707"/>
    <lineage>
        <taxon>Eukaryota</taxon>
        <taxon>Fungi</taxon>
        <taxon>Fungi incertae sedis</taxon>
        <taxon>Zoopagomycota</taxon>
        <taxon>Kickxellomycotina</taxon>
        <taxon>Kickxellomycetes</taxon>
        <taxon>Kickxellales</taxon>
        <taxon>Kickxellaceae</taxon>
        <taxon>Coemansia</taxon>
    </lineage>
</organism>
<feature type="compositionally biased region" description="Basic and acidic residues" evidence="1">
    <location>
        <begin position="106"/>
        <end position="124"/>
    </location>
</feature>
<sequence length="163" mass="18013">MSSRAVRRLMKERGHDDLEESAALIEKQARQIDSEEQLEKGQKATNLFDLLGESNASDSDHGSDSNSIKDSSSDRKEENSIARQEPAKKAGAKKKKGKKKGKKAATKAEDMSMKEFEAHLKELDEQLAPTADGTQEDEKKTGRGEALGVVLTEEQQQNRALLM</sequence>
<proteinExistence type="predicted"/>
<feature type="compositionally biased region" description="Polar residues" evidence="1">
    <location>
        <begin position="153"/>
        <end position="163"/>
    </location>
</feature>
<feature type="compositionally biased region" description="Basic residues" evidence="1">
    <location>
        <begin position="90"/>
        <end position="105"/>
    </location>
</feature>
<feature type="region of interest" description="Disordered" evidence="1">
    <location>
        <begin position="30"/>
        <end position="163"/>
    </location>
</feature>
<gene>
    <name evidence="2" type="ORF">IWW36_005574</name>
</gene>
<feature type="compositionally biased region" description="Basic and acidic residues" evidence="1">
    <location>
        <begin position="71"/>
        <end position="88"/>
    </location>
</feature>
<feature type="non-terminal residue" evidence="2">
    <location>
        <position position="163"/>
    </location>
</feature>
<evidence type="ECO:0000256" key="1">
    <source>
        <dbReference type="SAM" id="MobiDB-lite"/>
    </source>
</evidence>
<feature type="compositionally biased region" description="Basic and acidic residues" evidence="1">
    <location>
        <begin position="30"/>
        <end position="42"/>
    </location>
</feature>
<keyword evidence="3" id="KW-1185">Reference proteome</keyword>